<evidence type="ECO:0000256" key="2">
    <source>
        <dbReference type="ARBA" id="ARBA00022737"/>
    </source>
</evidence>
<dbReference type="EMBL" id="CAXAMM010038651">
    <property type="protein sequence ID" value="CAK9079792.1"/>
    <property type="molecule type" value="Genomic_DNA"/>
</dbReference>
<dbReference type="Pfam" id="PF00651">
    <property type="entry name" value="BTB"/>
    <property type="match status" value="1"/>
</dbReference>
<dbReference type="Gene3D" id="1.25.40.420">
    <property type="match status" value="1"/>
</dbReference>
<keyword evidence="5" id="KW-1185">Reference proteome</keyword>
<dbReference type="CDD" id="cd18186">
    <property type="entry name" value="BTB_POZ_ZBTB_KLHL-like"/>
    <property type="match status" value="1"/>
</dbReference>
<organism evidence="4 5">
    <name type="scientific">Durusdinium trenchii</name>
    <dbReference type="NCBI Taxonomy" id="1381693"/>
    <lineage>
        <taxon>Eukaryota</taxon>
        <taxon>Sar</taxon>
        <taxon>Alveolata</taxon>
        <taxon>Dinophyceae</taxon>
        <taxon>Suessiales</taxon>
        <taxon>Symbiodiniaceae</taxon>
        <taxon>Durusdinium</taxon>
    </lineage>
</organism>
<protein>
    <submittedName>
        <fullName evidence="4">Kelch-like ECH-associated protein 1B</fullName>
    </submittedName>
</protein>
<dbReference type="SMART" id="SM00875">
    <property type="entry name" value="BACK"/>
    <property type="match status" value="1"/>
</dbReference>
<dbReference type="Pfam" id="PF07707">
    <property type="entry name" value="BACK"/>
    <property type="match status" value="1"/>
</dbReference>
<name>A0ABP0PVW3_9DINO</name>
<evidence type="ECO:0000256" key="1">
    <source>
        <dbReference type="ARBA" id="ARBA00022441"/>
    </source>
</evidence>
<dbReference type="Proteomes" id="UP001642464">
    <property type="component" value="Unassembled WGS sequence"/>
</dbReference>
<dbReference type="PROSITE" id="PS50097">
    <property type="entry name" value="BTB"/>
    <property type="match status" value="1"/>
</dbReference>
<reference evidence="4 5" key="1">
    <citation type="submission" date="2024-02" db="EMBL/GenBank/DDBJ databases">
        <authorList>
            <person name="Chen Y."/>
            <person name="Shah S."/>
            <person name="Dougan E. K."/>
            <person name="Thang M."/>
            <person name="Chan C."/>
        </authorList>
    </citation>
    <scope>NUCLEOTIDE SEQUENCE [LARGE SCALE GENOMIC DNA]</scope>
</reference>
<sequence>MKLLQHALASRQARSLAQMREFWKQDHLCDVTLKTDDGTEHRCHRLVLSAASTALQNLLGGRFQEGQQLQHGEPVAICASSCVIGAMLDYIYGGEPEVADKDLMELLRLAGAYELPELVHAIEEELQSSLDSSTALKLLPQIRDLNLHALMRASEERVAADFEKCAEETDFLALSSAQLSRILQREDLKVSREEVVLQALFKWTSASHDDRKMYLAVLLPLVDLPSVAEDNLKRLCLYAQSMGSGGSDVQFAVQTALHRQKKRKKDGSLKMYHPKRLCLEHWSPSLGGHGSNSQRILPIEGCELALLDGAFYVSQTDLRRVLCIKPGHDQRIVAGDGAPVNGFNDLSDDFLIAISHTGNLFVADVEAERIVKFSQGVGVVLHENFECIMGLACSPNGVLYILDHGGTRVQRLEGSMLEPVWSWDYDEFVGHDMFVTRDEVLYIGGHINDAQLRVIRFPPGSSKSTIAADFTEVNLKVDDCFLSLCGTDDESMFISLHDVDVYVVSPGARTGQKLGLHLAPNLSIDSVAVQGRSLYALVSDLDDLDGTERGGIYKFPLPPTLKLGLA</sequence>
<comment type="caution">
    <text evidence="4">The sequence shown here is derived from an EMBL/GenBank/DDBJ whole genome shotgun (WGS) entry which is preliminary data.</text>
</comment>
<dbReference type="InterPro" id="IPR000210">
    <property type="entry name" value="BTB/POZ_dom"/>
</dbReference>
<keyword evidence="1" id="KW-0880">Kelch repeat</keyword>
<dbReference type="Gene3D" id="2.120.10.30">
    <property type="entry name" value="TolB, C-terminal domain"/>
    <property type="match status" value="1"/>
</dbReference>
<dbReference type="Gene3D" id="3.30.710.10">
    <property type="entry name" value="Potassium Channel Kv1.1, Chain A"/>
    <property type="match status" value="1"/>
</dbReference>
<dbReference type="SUPFAM" id="SSF101898">
    <property type="entry name" value="NHL repeat"/>
    <property type="match status" value="1"/>
</dbReference>
<dbReference type="PANTHER" id="PTHR45632">
    <property type="entry name" value="LD33804P"/>
    <property type="match status" value="1"/>
</dbReference>
<dbReference type="PANTHER" id="PTHR45632:SF3">
    <property type="entry name" value="KELCH-LIKE PROTEIN 32"/>
    <property type="match status" value="1"/>
</dbReference>
<keyword evidence="2" id="KW-0677">Repeat</keyword>
<evidence type="ECO:0000313" key="5">
    <source>
        <dbReference type="Proteomes" id="UP001642464"/>
    </source>
</evidence>
<feature type="domain" description="BTB" evidence="3">
    <location>
        <begin position="29"/>
        <end position="100"/>
    </location>
</feature>
<evidence type="ECO:0000313" key="4">
    <source>
        <dbReference type="EMBL" id="CAK9079792.1"/>
    </source>
</evidence>
<dbReference type="InterPro" id="IPR011333">
    <property type="entry name" value="SKP1/BTB/POZ_sf"/>
</dbReference>
<dbReference type="SUPFAM" id="SSF54695">
    <property type="entry name" value="POZ domain"/>
    <property type="match status" value="1"/>
</dbReference>
<evidence type="ECO:0000259" key="3">
    <source>
        <dbReference type="PROSITE" id="PS50097"/>
    </source>
</evidence>
<dbReference type="InterPro" id="IPR011042">
    <property type="entry name" value="6-blade_b-propeller_TolB-like"/>
</dbReference>
<dbReference type="InterPro" id="IPR011705">
    <property type="entry name" value="BACK"/>
</dbReference>
<gene>
    <name evidence="4" type="ORF">SCF082_LOCUS38078</name>
</gene>
<dbReference type="SMART" id="SM00225">
    <property type="entry name" value="BTB"/>
    <property type="match status" value="1"/>
</dbReference>
<accession>A0ABP0PVW3</accession>
<proteinExistence type="predicted"/>